<keyword evidence="3" id="KW-1185">Reference proteome</keyword>
<evidence type="ECO:0000313" key="2">
    <source>
        <dbReference type="EMBL" id="RYU76097.1"/>
    </source>
</evidence>
<dbReference type="Proteomes" id="UP000294155">
    <property type="component" value="Unassembled WGS sequence"/>
</dbReference>
<dbReference type="GO" id="GO:0016791">
    <property type="term" value="F:phosphatase activity"/>
    <property type="evidence" value="ECO:0007669"/>
    <property type="project" value="TreeGrafter"/>
</dbReference>
<sequence length="225" mass="25684">METYVVGDIHGAFRALEQVLERSPFRPGIDRLIQLGDVADGWPDTPLCVEKLLSIPNSIWLQGNHDWWTAEWLATELPAEAVNQSWYSQGGQATYDAYQLIAPQVRRQHFMAFFGQQLPYFEDEHRNLYVHAGYEPTEPIADQDPADLIWRRHLWQYGWPALGYHECFIGHTPTCQEPCRQANVWNLDQGAGFAGRLSMLNVRTKEFVQSDPVPGLYPGVKGRGS</sequence>
<organism evidence="2 3">
    <name type="scientific">Hymenobacter persicinus</name>
    <dbReference type="NCBI Taxonomy" id="2025506"/>
    <lineage>
        <taxon>Bacteria</taxon>
        <taxon>Pseudomonadati</taxon>
        <taxon>Bacteroidota</taxon>
        <taxon>Cytophagia</taxon>
        <taxon>Cytophagales</taxon>
        <taxon>Hymenobacteraceae</taxon>
        <taxon>Hymenobacter</taxon>
    </lineage>
</organism>
<dbReference type="PANTHER" id="PTHR42850">
    <property type="entry name" value="METALLOPHOSPHOESTERASE"/>
    <property type="match status" value="1"/>
</dbReference>
<accession>A0A4Q5L703</accession>
<evidence type="ECO:0000259" key="1">
    <source>
        <dbReference type="Pfam" id="PF00149"/>
    </source>
</evidence>
<dbReference type="InterPro" id="IPR050126">
    <property type="entry name" value="Ap4A_hydrolase"/>
</dbReference>
<protein>
    <submittedName>
        <fullName evidence="2">Phosphoesterase</fullName>
    </submittedName>
</protein>
<dbReference type="PANTHER" id="PTHR42850:SF4">
    <property type="entry name" value="ZINC-DEPENDENT ENDOPOLYPHOSPHATASE"/>
    <property type="match status" value="1"/>
</dbReference>
<dbReference type="SUPFAM" id="SSF56300">
    <property type="entry name" value="Metallo-dependent phosphatases"/>
    <property type="match status" value="1"/>
</dbReference>
<dbReference type="InterPro" id="IPR004843">
    <property type="entry name" value="Calcineurin-like_PHP"/>
</dbReference>
<name>A0A4Q5L703_9BACT</name>
<proteinExistence type="predicted"/>
<dbReference type="GO" id="GO:0008803">
    <property type="term" value="F:bis(5'-nucleosyl)-tetraphosphatase (symmetrical) activity"/>
    <property type="evidence" value="ECO:0007669"/>
    <property type="project" value="TreeGrafter"/>
</dbReference>
<evidence type="ECO:0000313" key="3">
    <source>
        <dbReference type="Proteomes" id="UP000294155"/>
    </source>
</evidence>
<dbReference type="RefSeq" id="WP_129922909.1">
    <property type="nucleotide sequence ID" value="NZ_SEWE01000060.1"/>
</dbReference>
<dbReference type="InterPro" id="IPR029052">
    <property type="entry name" value="Metallo-depent_PP-like"/>
</dbReference>
<dbReference type="EMBL" id="SEWE01000060">
    <property type="protein sequence ID" value="RYU76097.1"/>
    <property type="molecule type" value="Genomic_DNA"/>
</dbReference>
<reference evidence="2 3" key="1">
    <citation type="submission" date="2019-02" db="EMBL/GenBank/DDBJ databases">
        <title>Bacterial novel species isolated from soil.</title>
        <authorList>
            <person name="Jung H.-Y."/>
        </authorList>
    </citation>
    <scope>NUCLEOTIDE SEQUENCE [LARGE SCALE GENOMIC DNA]</scope>
    <source>
        <strain evidence="2 3">1-3-3-3</strain>
    </source>
</reference>
<dbReference type="AlphaFoldDB" id="A0A4Q5L703"/>
<dbReference type="Gene3D" id="3.60.21.10">
    <property type="match status" value="1"/>
</dbReference>
<dbReference type="Pfam" id="PF00149">
    <property type="entry name" value="Metallophos"/>
    <property type="match status" value="1"/>
</dbReference>
<comment type="caution">
    <text evidence="2">The sequence shown here is derived from an EMBL/GenBank/DDBJ whole genome shotgun (WGS) entry which is preliminary data.</text>
</comment>
<dbReference type="GO" id="GO:0110154">
    <property type="term" value="P:RNA decapping"/>
    <property type="evidence" value="ECO:0007669"/>
    <property type="project" value="TreeGrafter"/>
</dbReference>
<gene>
    <name evidence="2" type="ORF">EWM57_19090</name>
</gene>
<dbReference type="OrthoDB" id="9808081at2"/>
<dbReference type="GO" id="GO:0005737">
    <property type="term" value="C:cytoplasm"/>
    <property type="evidence" value="ECO:0007669"/>
    <property type="project" value="TreeGrafter"/>
</dbReference>
<feature type="domain" description="Calcineurin-like phosphoesterase" evidence="1">
    <location>
        <begin position="3"/>
        <end position="152"/>
    </location>
</feature>